<comment type="caution">
    <text evidence="2">The sequence shown here is derived from an EMBL/GenBank/DDBJ whole genome shotgun (WGS) entry which is preliminary data.</text>
</comment>
<name>A0ABW4P3A9_9NOCA</name>
<dbReference type="Pfam" id="PF11716">
    <property type="entry name" value="MDMPI_N"/>
    <property type="match status" value="1"/>
</dbReference>
<dbReference type="InterPro" id="IPR024344">
    <property type="entry name" value="MDMPI_metal-binding"/>
</dbReference>
<dbReference type="EMBL" id="JBHUFB010000009">
    <property type="protein sequence ID" value="MFD1812239.1"/>
    <property type="molecule type" value="Genomic_DNA"/>
</dbReference>
<reference evidence="3" key="1">
    <citation type="journal article" date="2019" name="Int. J. Syst. Evol. Microbiol.">
        <title>The Global Catalogue of Microorganisms (GCM) 10K type strain sequencing project: providing services to taxonomists for standard genome sequencing and annotation.</title>
        <authorList>
            <consortium name="The Broad Institute Genomics Platform"/>
            <consortium name="The Broad Institute Genome Sequencing Center for Infectious Disease"/>
            <person name="Wu L."/>
            <person name="Ma J."/>
        </authorList>
    </citation>
    <scope>NUCLEOTIDE SEQUENCE [LARGE SCALE GENOMIC DNA]</scope>
    <source>
        <strain evidence="3">DT72</strain>
    </source>
</reference>
<sequence length="193" mass="20142">MPVELDLAPAAAQVSTIAANVRDDQLAAPTPCTKWPVTVLLAHLVYLSEAFTAAGRKTPFPGDASVIPELPADWRTRLAANLDTLVAAWRDPGAWEGEATAGGVTMPASVMGVVALDELVLHGWDLARATGQPFAAEPADVLACLGFAEAMSQPGDEASREGLYGPVVPVPADTDDLTRLLGYAGRSAAWPDQ</sequence>
<dbReference type="RefSeq" id="WP_378484755.1">
    <property type="nucleotide sequence ID" value="NZ_JBHUFB010000009.1"/>
</dbReference>
<dbReference type="SUPFAM" id="SSF109854">
    <property type="entry name" value="DinB/YfiT-like putative metalloenzymes"/>
    <property type="match status" value="1"/>
</dbReference>
<accession>A0ABW4P3A9</accession>
<organism evidence="2 3">
    <name type="scientific">Rhodococcus gannanensis</name>
    <dbReference type="NCBI Taxonomy" id="1960308"/>
    <lineage>
        <taxon>Bacteria</taxon>
        <taxon>Bacillati</taxon>
        <taxon>Actinomycetota</taxon>
        <taxon>Actinomycetes</taxon>
        <taxon>Mycobacteriales</taxon>
        <taxon>Nocardiaceae</taxon>
        <taxon>Rhodococcus</taxon>
    </lineage>
</organism>
<dbReference type="InterPro" id="IPR017517">
    <property type="entry name" value="Maleyloyr_isom"/>
</dbReference>
<evidence type="ECO:0000313" key="2">
    <source>
        <dbReference type="EMBL" id="MFD1812239.1"/>
    </source>
</evidence>
<protein>
    <submittedName>
        <fullName evidence="2">TIGR03086 family metal-binding protein</fullName>
    </submittedName>
</protein>
<dbReference type="InterPro" id="IPR017520">
    <property type="entry name" value="CHP03086"/>
</dbReference>
<keyword evidence="3" id="KW-1185">Reference proteome</keyword>
<dbReference type="Gene3D" id="1.20.120.450">
    <property type="entry name" value="dinb family like domain"/>
    <property type="match status" value="1"/>
</dbReference>
<gene>
    <name evidence="2" type="ORF">ACFSJG_08435</name>
</gene>
<dbReference type="NCBIfam" id="TIGR03083">
    <property type="entry name" value="maleylpyruvate isomerase family mycothiol-dependent enzyme"/>
    <property type="match status" value="1"/>
</dbReference>
<feature type="domain" description="Mycothiol-dependent maleylpyruvate isomerase metal-binding" evidence="1">
    <location>
        <begin position="8"/>
        <end position="127"/>
    </location>
</feature>
<evidence type="ECO:0000313" key="3">
    <source>
        <dbReference type="Proteomes" id="UP001597286"/>
    </source>
</evidence>
<evidence type="ECO:0000259" key="1">
    <source>
        <dbReference type="Pfam" id="PF11716"/>
    </source>
</evidence>
<dbReference type="InterPro" id="IPR034660">
    <property type="entry name" value="DinB/YfiT-like"/>
</dbReference>
<dbReference type="Proteomes" id="UP001597286">
    <property type="component" value="Unassembled WGS sequence"/>
</dbReference>
<proteinExistence type="predicted"/>
<dbReference type="NCBIfam" id="TIGR03086">
    <property type="entry name" value="TIGR03086 family metal-binding protein"/>
    <property type="match status" value="1"/>
</dbReference>